<feature type="compositionally biased region" description="Polar residues" evidence="1">
    <location>
        <begin position="67"/>
        <end position="76"/>
    </location>
</feature>
<evidence type="ECO:0000256" key="1">
    <source>
        <dbReference type="SAM" id="MobiDB-lite"/>
    </source>
</evidence>
<evidence type="ECO:0000313" key="2">
    <source>
        <dbReference type="EMBL" id="OTA35161.1"/>
    </source>
</evidence>
<sequence>MEPKVTRGDRKLHLSYEVPHRIHDAHIYPMTAPNGSTVAIYGHESGIRILWRGGRRRQDRDNHRAGQTSNSRSGNQDVIVIDDDEDMQEPASVADASYENGEEEQDSDCPYQSILQMVEVDIDTEVLHLTVPVMPSALSSARNKTMRSHGLVVAGCADGQQRVLRFSLAPPTDFEKQTTAEQIARNEIILPPSDALCNGVAATIVPSEAVDSRGESDASNFLMVAVITKKLSIYQFAIFNDLAALSPDVEEKLVSLPHAALGVAFHPSQRLAHLLISDASGAIRIYDPLSPTLASARPSSSGSEPDQPPSTSFGRWISTFHTSFAGGPSGLAKRKHLLDAKWIMGGKAVLVLLDDGEWGIWDVSGSSQTSKNIEAFVLNGFLGTHSVSESAEPTKQRRGQSKLAPMTPNTRKAKAEALFSGPTKVPGVAAKGGISVSAGNSRTGQVDESVVMWHNGDVYAIPSLQQFWQRSTNSGGGFGSLYSPGLTHVTDINLRNEEITSISQFDSTSNSFGQMNTQRDLLVSAEHRFIILQTLRPSTPSRMLFQQVAERPASRDQRMLDAGELDLGGMDRMLDNMANGDARPRRVGFAAS</sequence>
<feature type="region of interest" description="Disordered" evidence="1">
    <location>
        <begin position="53"/>
        <end position="107"/>
    </location>
</feature>
<keyword evidence="3" id="KW-1185">Reference proteome</keyword>
<evidence type="ECO:0000313" key="3">
    <source>
        <dbReference type="Proteomes" id="UP000194280"/>
    </source>
</evidence>
<dbReference type="AlphaFoldDB" id="A0A1Z5TGV7"/>
<dbReference type="Proteomes" id="UP000194280">
    <property type="component" value="Unassembled WGS sequence"/>
</dbReference>
<name>A0A1Z5TGV7_HORWE</name>
<comment type="caution">
    <text evidence="2">The sequence shown here is derived from an EMBL/GenBank/DDBJ whole genome shotgun (WGS) entry which is preliminary data.</text>
</comment>
<evidence type="ECO:0008006" key="4">
    <source>
        <dbReference type="Google" id="ProtNLM"/>
    </source>
</evidence>
<reference evidence="2 3" key="1">
    <citation type="submission" date="2017-01" db="EMBL/GenBank/DDBJ databases">
        <title>The recent genome duplication of the halophilic yeast Hortaea werneckii: insights from long-read sequencing.</title>
        <authorList>
            <person name="Sinha S."/>
            <person name="Flibotte S."/>
            <person name="Neira M."/>
            <person name="Lenassi M."/>
            <person name="Gostincar C."/>
            <person name="Stajich J.E."/>
            <person name="Nislow C.E."/>
        </authorList>
    </citation>
    <scope>NUCLEOTIDE SEQUENCE [LARGE SCALE GENOMIC DNA]</scope>
    <source>
        <strain evidence="2 3">EXF-2000</strain>
    </source>
</reference>
<dbReference type="Gene3D" id="2.130.10.10">
    <property type="entry name" value="YVTN repeat-like/Quinoprotein amine dehydrogenase"/>
    <property type="match status" value="1"/>
</dbReference>
<accession>A0A1Z5TGV7</accession>
<organism evidence="2 3">
    <name type="scientific">Hortaea werneckii EXF-2000</name>
    <dbReference type="NCBI Taxonomy" id="1157616"/>
    <lineage>
        <taxon>Eukaryota</taxon>
        <taxon>Fungi</taxon>
        <taxon>Dikarya</taxon>
        <taxon>Ascomycota</taxon>
        <taxon>Pezizomycotina</taxon>
        <taxon>Dothideomycetes</taxon>
        <taxon>Dothideomycetidae</taxon>
        <taxon>Mycosphaerellales</taxon>
        <taxon>Teratosphaeriaceae</taxon>
        <taxon>Hortaea</taxon>
    </lineage>
</organism>
<dbReference type="OrthoDB" id="5323870at2759"/>
<dbReference type="InParanoid" id="A0A1Z5TGV7"/>
<gene>
    <name evidence="2" type="ORF">BTJ68_05052</name>
</gene>
<feature type="region of interest" description="Disordered" evidence="1">
    <location>
        <begin position="388"/>
        <end position="408"/>
    </location>
</feature>
<dbReference type="VEuPathDB" id="FungiDB:BTJ68_05052"/>
<dbReference type="STRING" id="1157616.A0A1Z5TGV7"/>
<dbReference type="EMBL" id="MUNK01000048">
    <property type="protein sequence ID" value="OTA35161.1"/>
    <property type="molecule type" value="Genomic_DNA"/>
</dbReference>
<dbReference type="InterPro" id="IPR015943">
    <property type="entry name" value="WD40/YVTN_repeat-like_dom_sf"/>
</dbReference>
<proteinExistence type="predicted"/>
<protein>
    <recommendedName>
        <fullName evidence="4">Nucleoporin NUP37</fullName>
    </recommendedName>
</protein>